<proteinExistence type="predicted"/>
<dbReference type="PANTHER" id="PTHR30050">
    <property type="entry name" value="CHROMOSOMAL REPLICATION INITIATOR PROTEIN DNAA"/>
    <property type="match status" value="1"/>
</dbReference>
<organism evidence="3">
    <name type="scientific">marine sediment metagenome</name>
    <dbReference type="NCBI Taxonomy" id="412755"/>
    <lineage>
        <taxon>unclassified sequences</taxon>
        <taxon>metagenomes</taxon>
        <taxon>ecological metagenomes</taxon>
    </lineage>
</organism>
<sequence>MAKPKARESQVQDRPQTFAESGSPYDILGCGPRIKRLTTWEPERWQRPRDPSSAWLPPLTRESMRFHTLEDISGPSWSYALYAAKDMARGNLSSGNFLVLAGPTGRGKTHLAVAIAWEWFEDGASVLFARVDDLLDWLRQGYDDNTYHQRLEKVRRCRLLILDDLGAEHAKEWAGEKVDRIVDWRYVDRTALVVTTNAKSEDLAPRVASRLADRNCSLVVQIEAEDYRTMTGPDLGVGANG</sequence>
<reference evidence="3" key="1">
    <citation type="journal article" date="2014" name="Front. Microbiol.">
        <title>High frequency of phylogenetically diverse reductive dehalogenase-homologous genes in deep subseafloor sedimentary metagenomes.</title>
        <authorList>
            <person name="Kawai M."/>
            <person name="Futagami T."/>
            <person name="Toyoda A."/>
            <person name="Takaki Y."/>
            <person name="Nishi S."/>
            <person name="Hori S."/>
            <person name="Arai W."/>
            <person name="Tsubouchi T."/>
            <person name="Morono Y."/>
            <person name="Uchiyama I."/>
            <person name="Ito T."/>
            <person name="Fujiyama A."/>
            <person name="Inagaki F."/>
            <person name="Takami H."/>
        </authorList>
    </citation>
    <scope>NUCLEOTIDE SEQUENCE</scope>
    <source>
        <strain evidence="3">Expedition CK06-06</strain>
    </source>
</reference>
<dbReference type="SUPFAM" id="SSF52540">
    <property type="entry name" value="P-loop containing nucleoside triphosphate hydrolases"/>
    <property type="match status" value="1"/>
</dbReference>
<comment type="caution">
    <text evidence="3">The sequence shown here is derived from an EMBL/GenBank/DDBJ whole genome shotgun (WGS) entry which is preliminary data.</text>
</comment>
<dbReference type="PANTHER" id="PTHR30050:SF4">
    <property type="entry name" value="ATP-BINDING PROTEIN RV3427C IN INSERTION SEQUENCE-RELATED"/>
    <property type="match status" value="1"/>
</dbReference>
<accession>X1GPI4</accession>
<protein>
    <recommendedName>
        <fullName evidence="2">AAA+ ATPase domain-containing protein</fullName>
    </recommendedName>
</protein>
<feature type="compositionally biased region" description="Basic and acidic residues" evidence="1">
    <location>
        <begin position="1"/>
        <end position="11"/>
    </location>
</feature>
<dbReference type="AlphaFoldDB" id="X1GPI4"/>
<feature type="region of interest" description="Disordered" evidence="1">
    <location>
        <begin position="1"/>
        <end position="25"/>
    </location>
</feature>
<dbReference type="GO" id="GO:0006260">
    <property type="term" value="P:DNA replication"/>
    <property type="evidence" value="ECO:0007669"/>
    <property type="project" value="TreeGrafter"/>
</dbReference>
<dbReference type="GO" id="GO:0005524">
    <property type="term" value="F:ATP binding"/>
    <property type="evidence" value="ECO:0007669"/>
    <property type="project" value="InterPro"/>
</dbReference>
<dbReference type="Pfam" id="PF01695">
    <property type="entry name" value="IstB_IS21"/>
    <property type="match status" value="1"/>
</dbReference>
<dbReference type="SMART" id="SM00382">
    <property type="entry name" value="AAA"/>
    <property type="match status" value="1"/>
</dbReference>
<feature type="domain" description="AAA+ ATPase" evidence="2">
    <location>
        <begin position="94"/>
        <end position="217"/>
    </location>
</feature>
<evidence type="ECO:0000313" key="3">
    <source>
        <dbReference type="EMBL" id="GAH46790.1"/>
    </source>
</evidence>
<dbReference type="EMBL" id="BARU01007657">
    <property type="protein sequence ID" value="GAH46790.1"/>
    <property type="molecule type" value="Genomic_DNA"/>
</dbReference>
<dbReference type="Gene3D" id="3.40.50.300">
    <property type="entry name" value="P-loop containing nucleotide triphosphate hydrolases"/>
    <property type="match status" value="1"/>
</dbReference>
<name>X1GPI4_9ZZZZ</name>
<dbReference type="InterPro" id="IPR002611">
    <property type="entry name" value="IstB_ATP-bd"/>
</dbReference>
<dbReference type="InterPro" id="IPR003593">
    <property type="entry name" value="AAA+_ATPase"/>
</dbReference>
<evidence type="ECO:0000259" key="2">
    <source>
        <dbReference type="SMART" id="SM00382"/>
    </source>
</evidence>
<evidence type="ECO:0000256" key="1">
    <source>
        <dbReference type="SAM" id="MobiDB-lite"/>
    </source>
</evidence>
<dbReference type="InterPro" id="IPR027417">
    <property type="entry name" value="P-loop_NTPase"/>
</dbReference>
<gene>
    <name evidence="3" type="ORF">S03H2_15088</name>
</gene>
<dbReference type="CDD" id="cd00009">
    <property type="entry name" value="AAA"/>
    <property type="match status" value="1"/>
</dbReference>